<dbReference type="EMBL" id="CP002547">
    <property type="protein sequence ID" value="ADY55657.1"/>
    <property type="molecule type" value="Genomic_DNA"/>
</dbReference>
<dbReference type="InterPro" id="IPR036844">
    <property type="entry name" value="Hint_dom_sf"/>
</dbReference>
<dbReference type="PROSITE" id="PS50817">
    <property type="entry name" value="INTEIN_N_TER"/>
    <property type="match status" value="1"/>
</dbReference>
<gene>
    <name evidence="2" type="ordered locus">Sgly_1352</name>
</gene>
<dbReference type="InterPro" id="IPR006141">
    <property type="entry name" value="Intein_N"/>
</dbReference>
<dbReference type="eggNOG" id="COG1372">
    <property type="taxonomic scope" value="Bacteria"/>
</dbReference>
<organism evidence="2 3">
    <name type="scientific">Syntrophobotulus glycolicus (strain DSM 8271 / FlGlyR)</name>
    <dbReference type="NCBI Taxonomy" id="645991"/>
    <lineage>
        <taxon>Bacteria</taxon>
        <taxon>Bacillati</taxon>
        <taxon>Bacillota</taxon>
        <taxon>Clostridia</taxon>
        <taxon>Eubacteriales</taxon>
        <taxon>Desulfitobacteriaceae</taxon>
        <taxon>Syntrophobotulus</taxon>
    </lineage>
</organism>
<name>F0SVV1_SYNGF</name>
<dbReference type="KEGG" id="sgy:Sgly_1352"/>
<dbReference type="STRING" id="645991.Sgly_1352"/>
<dbReference type="AlphaFoldDB" id="F0SVV1"/>
<sequence length="576" mass="64158">MKITVSERTLIQEALTNGGSVQLDFSRDIHYRFFMDKAGGEEVFRRSCPAMYKNIQNQRRTRQVRQEEDLSRAIGKKPAVTPGARKLQSGQQDTVFIMPPHALSGAASAEMDVFSTLVGEFQQNKTKILAQSYIVDSDTGEMTGIEAKDYLETNQFVKPLSVRLRKATVSNLVSVGVVTVPQMMRGEPTLTTEYTASQNAVCITDADIIKDFRVVDPRKKLQTHPETIRVSYNRNQQVPDADYSIPNMPDANQTISLKLPVQLVVEVKEGYRIKGIARKEGWKLFFKTPLGGMLRHMATYKDLEEYEAEFTDDTGKKIKVKGIYVSEDGRRIVITMPLDWSNRFDFSTLTNKVSVDLDIYGDYYISIDGGDLGVFAQPVNFASYQDTKESAATKKVPKLYFQWGCLAAGTLITLADGGSRPIEELRIGDRVLCAGGGGRMIRNITVGMEEQILKLTTRGGRHLLLTGMHTVFTAERGPIPAEHLEAGSTVYTAEGEDTVAAVERLPYNGRVYNLEFETETWLLAGGIKVGDYALQQTVRLERPLEPAEDHAEIRAMAAELKALLGTVTQAKGREEK</sequence>
<dbReference type="OrthoDB" id="2082422at2"/>
<dbReference type="InterPro" id="IPR003587">
    <property type="entry name" value="Hint_dom_N"/>
</dbReference>
<dbReference type="RefSeq" id="WP_013624527.1">
    <property type="nucleotide sequence ID" value="NC_015172.1"/>
</dbReference>
<reference evidence="2 3" key="1">
    <citation type="journal article" date="2011" name="Stand. Genomic Sci.">
        <title>Complete genome sequence of Syntrophobotulus glycolicus type strain (FlGlyR).</title>
        <authorList>
            <person name="Han C."/>
            <person name="Mwirichia R."/>
            <person name="Chertkov O."/>
            <person name="Held B."/>
            <person name="Lapidus A."/>
            <person name="Nolan M."/>
            <person name="Lucas S."/>
            <person name="Hammon N."/>
            <person name="Deshpande S."/>
            <person name="Cheng J.F."/>
            <person name="Tapia R."/>
            <person name="Goodwin L."/>
            <person name="Pitluck S."/>
            <person name="Huntemann M."/>
            <person name="Liolios K."/>
            <person name="Ivanova N."/>
            <person name="Pagani I."/>
            <person name="Mavromatis K."/>
            <person name="Ovchinikova G."/>
            <person name="Pati A."/>
            <person name="Chen A."/>
            <person name="Palaniappan K."/>
            <person name="Land M."/>
            <person name="Hauser L."/>
            <person name="Brambilla E.M."/>
            <person name="Rohde M."/>
            <person name="Spring S."/>
            <person name="Sikorski J."/>
            <person name="Goker M."/>
            <person name="Woyke T."/>
            <person name="Bristow J."/>
            <person name="Eisen J.A."/>
            <person name="Markowitz V."/>
            <person name="Hugenholtz P."/>
            <person name="Kyrpides N.C."/>
            <person name="Klenk H.P."/>
            <person name="Detter J.C."/>
        </authorList>
    </citation>
    <scope>NUCLEOTIDE SEQUENCE [LARGE SCALE GENOMIC DNA]</scope>
    <source>
        <strain evidence="3">DSM 8271 / FlGlyR</strain>
    </source>
</reference>
<dbReference type="HOGENOM" id="CLU_502257_0_0_9"/>
<evidence type="ECO:0000259" key="1">
    <source>
        <dbReference type="SMART" id="SM00306"/>
    </source>
</evidence>
<dbReference type="Proteomes" id="UP000007488">
    <property type="component" value="Chromosome"/>
</dbReference>
<evidence type="ECO:0000313" key="3">
    <source>
        <dbReference type="Proteomes" id="UP000007488"/>
    </source>
</evidence>
<dbReference type="SMART" id="SM00306">
    <property type="entry name" value="HintN"/>
    <property type="match status" value="1"/>
</dbReference>
<evidence type="ECO:0000313" key="2">
    <source>
        <dbReference type="EMBL" id="ADY55657.1"/>
    </source>
</evidence>
<dbReference type="SUPFAM" id="SSF51294">
    <property type="entry name" value="Hedgehog/intein (Hint) domain"/>
    <property type="match status" value="1"/>
</dbReference>
<keyword evidence="3" id="KW-1185">Reference proteome</keyword>
<proteinExistence type="predicted"/>
<feature type="domain" description="Hint" evidence="1">
    <location>
        <begin position="403"/>
        <end position="494"/>
    </location>
</feature>
<dbReference type="CDD" id="cd00081">
    <property type="entry name" value="Hint"/>
    <property type="match status" value="1"/>
</dbReference>
<accession>F0SVV1</accession>
<dbReference type="GO" id="GO:0016539">
    <property type="term" value="P:intein-mediated protein splicing"/>
    <property type="evidence" value="ECO:0007669"/>
    <property type="project" value="InterPro"/>
</dbReference>
<reference evidence="3" key="2">
    <citation type="submission" date="2011-02" db="EMBL/GenBank/DDBJ databases">
        <title>The complete genome of Syntrophobotulus glycolicus DSM 8271.</title>
        <authorList>
            <person name="Lucas S."/>
            <person name="Copeland A."/>
            <person name="Lapidus A."/>
            <person name="Bruce D."/>
            <person name="Goodwin L."/>
            <person name="Pitluck S."/>
            <person name="Kyrpides N."/>
            <person name="Mavromatis K."/>
            <person name="Pagani I."/>
            <person name="Ivanova N."/>
            <person name="Mikhailova N."/>
            <person name="Chertkov O."/>
            <person name="Held B."/>
            <person name="Detter J.C."/>
            <person name="Tapia R."/>
            <person name="Han C."/>
            <person name="Land M."/>
            <person name="Hauser L."/>
            <person name="Markowitz V."/>
            <person name="Cheng J.-F."/>
            <person name="Hugenholtz P."/>
            <person name="Woyke T."/>
            <person name="Wu D."/>
            <person name="Spring S."/>
            <person name="Schroeder M."/>
            <person name="Brambilla E."/>
            <person name="Klenk H.-P."/>
            <person name="Eisen J.A."/>
        </authorList>
    </citation>
    <scope>NUCLEOTIDE SEQUENCE [LARGE SCALE GENOMIC DNA]</scope>
    <source>
        <strain evidence="3">DSM 8271 / FlGlyR</strain>
    </source>
</reference>
<dbReference type="Gene3D" id="2.170.16.10">
    <property type="entry name" value="Hedgehog/Intein (Hint) domain"/>
    <property type="match status" value="1"/>
</dbReference>
<protein>
    <submittedName>
        <fullName evidence="2">Hedgehog/intein hint domain protein</fullName>
    </submittedName>
</protein>